<evidence type="ECO:0000256" key="6">
    <source>
        <dbReference type="SAM" id="Phobius"/>
    </source>
</evidence>
<protein>
    <submittedName>
        <fullName evidence="9">ABC transporter permease</fullName>
    </submittedName>
</protein>
<keyword evidence="5 6" id="KW-0472">Membrane</keyword>
<organism evidence="9 10">
    <name type="scientific">Emticicia aquatilis</name>
    <dbReference type="NCBI Taxonomy" id="1537369"/>
    <lineage>
        <taxon>Bacteria</taxon>
        <taxon>Pseudomonadati</taxon>
        <taxon>Bacteroidota</taxon>
        <taxon>Cytophagia</taxon>
        <taxon>Cytophagales</taxon>
        <taxon>Leadbetterellaceae</taxon>
        <taxon>Emticicia</taxon>
    </lineage>
</organism>
<evidence type="ECO:0000256" key="5">
    <source>
        <dbReference type="ARBA" id="ARBA00023136"/>
    </source>
</evidence>
<dbReference type="PANTHER" id="PTHR30572">
    <property type="entry name" value="MEMBRANE COMPONENT OF TRANSPORTER-RELATED"/>
    <property type="match status" value="1"/>
</dbReference>
<feature type="transmembrane region" description="Helical" evidence="6">
    <location>
        <begin position="423"/>
        <end position="446"/>
    </location>
</feature>
<keyword evidence="10" id="KW-1185">Reference proteome</keyword>
<dbReference type="Pfam" id="PF12704">
    <property type="entry name" value="MacB_PCD"/>
    <property type="match status" value="2"/>
</dbReference>
<sequence>MLRNYLKIAWRNLAKRKFYSAITIFGLSVGITFALLIGSYVWGELKVNSTLKNVENQYMIQSKWKKENMGVEIATLGALGQAIKENYPNLVANFYRFDGVTTVVSKGDKVFRESVQLGDSTMLDMYGFALLHGDSRTALKQPNSMVISSEQAIKYFGMLDVVGNSLTVESFSGGKQEFMITGVLDKLRHNSITNLTNSGKEQPILMSFNNANFFGRTQYNSWNNPYIVNYLELQKGVRKEDLEKPLAKLIAANVPSEISQNLTTYLVPLKDVYREANNGVVKKTIRTLSLVGVFILLMSIVNFVNISIGASSSRLKEIGVRKVLGSSKQQVLRQFLAESIIISVFSLFISLIFYQILRTSFEKILQKEIISIFAAPPIFFFAAFVLALVIGLLSGAYPAFVLATLPSVDSMKGKLKSVKENVFFRRMLIVSQFAVALFVFGGAAVISKQVNYFFNKDLGYNKASVFSIKVPRDWSPAGVEKMETIRNEMAKLKEVKQVSLSYIIPDGSFGFSSGIYKMGQDSTLAVYTPTLVTDEKYAETYQIPLLEGQFFQAKNSNFQANQIVLNEEAAKSLGFKTPANALGQKIRMHASPAVFTIAGICKNFHFESMHKTIGPIAFMHVRDNNFYRYLSFKIQSQNLSESMTAIESKWRQLMPNAPFEYTFVDDTLQTLYQSEIQLKQASRVATVLSIIIVLLGILGVVSLNIIKRTKELSIRKVLGASSWSIMLLFMKEFLVLMLIAVIISLPFTLMGMQKWLENYSYRVDITWFMFATVGLLFTLVVLFLVGFQTLKAALMNPVKSLKVE</sequence>
<feature type="transmembrane region" description="Helical" evidence="6">
    <location>
        <begin position="767"/>
        <end position="787"/>
    </location>
</feature>
<feature type="domain" description="MacB-like periplasmic core" evidence="8">
    <location>
        <begin position="20"/>
        <end position="244"/>
    </location>
</feature>
<evidence type="ECO:0000313" key="10">
    <source>
        <dbReference type="Proteomes" id="UP000609064"/>
    </source>
</evidence>
<feature type="transmembrane region" description="Helical" evidence="6">
    <location>
        <begin position="288"/>
        <end position="310"/>
    </location>
</feature>
<evidence type="ECO:0000259" key="7">
    <source>
        <dbReference type="Pfam" id="PF02687"/>
    </source>
</evidence>
<gene>
    <name evidence="9" type="ORF">GCM10011514_26360</name>
</gene>
<dbReference type="Proteomes" id="UP000609064">
    <property type="component" value="Unassembled WGS sequence"/>
</dbReference>
<evidence type="ECO:0000259" key="8">
    <source>
        <dbReference type="Pfam" id="PF12704"/>
    </source>
</evidence>
<feature type="transmembrane region" description="Helical" evidence="6">
    <location>
        <begin position="21"/>
        <end position="42"/>
    </location>
</feature>
<feature type="transmembrane region" description="Helical" evidence="6">
    <location>
        <begin position="727"/>
        <end position="747"/>
    </location>
</feature>
<keyword evidence="3 6" id="KW-0812">Transmembrane</keyword>
<feature type="transmembrane region" description="Helical" evidence="6">
    <location>
        <begin position="369"/>
        <end position="402"/>
    </location>
</feature>
<evidence type="ECO:0000256" key="4">
    <source>
        <dbReference type="ARBA" id="ARBA00022989"/>
    </source>
</evidence>
<dbReference type="AlphaFoldDB" id="A0A916YU18"/>
<comment type="caution">
    <text evidence="9">The sequence shown here is derived from an EMBL/GenBank/DDBJ whole genome shotgun (WGS) entry which is preliminary data.</text>
</comment>
<feature type="transmembrane region" description="Helical" evidence="6">
    <location>
        <begin position="331"/>
        <end position="357"/>
    </location>
</feature>
<feature type="domain" description="MacB-like periplasmic core" evidence="8">
    <location>
        <begin position="497"/>
        <end position="622"/>
    </location>
</feature>
<dbReference type="GO" id="GO:0022857">
    <property type="term" value="F:transmembrane transporter activity"/>
    <property type="evidence" value="ECO:0007669"/>
    <property type="project" value="TreeGrafter"/>
</dbReference>
<reference evidence="9" key="2">
    <citation type="submission" date="2020-09" db="EMBL/GenBank/DDBJ databases">
        <authorList>
            <person name="Sun Q."/>
            <person name="Zhou Y."/>
        </authorList>
    </citation>
    <scope>NUCLEOTIDE SEQUENCE</scope>
    <source>
        <strain evidence="9">CGMCC 1.15958</strain>
    </source>
</reference>
<evidence type="ECO:0000256" key="1">
    <source>
        <dbReference type="ARBA" id="ARBA00004651"/>
    </source>
</evidence>
<evidence type="ECO:0000256" key="2">
    <source>
        <dbReference type="ARBA" id="ARBA00022475"/>
    </source>
</evidence>
<dbReference type="PANTHER" id="PTHR30572:SF18">
    <property type="entry name" value="ABC-TYPE MACROLIDE FAMILY EXPORT SYSTEM PERMEASE COMPONENT 2"/>
    <property type="match status" value="1"/>
</dbReference>
<dbReference type="EMBL" id="BMKK01000005">
    <property type="protein sequence ID" value="GGD61102.1"/>
    <property type="molecule type" value="Genomic_DNA"/>
</dbReference>
<dbReference type="InterPro" id="IPR025857">
    <property type="entry name" value="MacB_PCD"/>
</dbReference>
<evidence type="ECO:0000256" key="3">
    <source>
        <dbReference type="ARBA" id="ARBA00022692"/>
    </source>
</evidence>
<feature type="domain" description="ABC3 transporter permease C-terminal" evidence="7">
    <location>
        <begin position="290"/>
        <end position="404"/>
    </location>
</feature>
<reference evidence="9" key="1">
    <citation type="journal article" date="2014" name="Int. J. Syst. Evol. Microbiol.">
        <title>Complete genome sequence of Corynebacterium casei LMG S-19264T (=DSM 44701T), isolated from a smear-ripened cheese.</title>
        <authorList>
            <consortium name="US DOE Joint Genome Institute (JGI-PGF)"/>
            <person name="Walter F."/>
            <person name="Albersmeier A."/>
            <person name="Kalinowski J."/>
            <person name="Ruckert C."/>
        </authorList>
    </citation>
    <scope>NUCLEOTIDE SEQUENCE</scope>
    <source>
        <strain evidence="9">CGMCC 1.15958</strain>
    </source>
</reference>
<keyword evidence="4 6" id="KW-1133">Transmembrane helix</keyword>
<feature type="domain" description="ABC3 transporter permease C-terminal" evidence="7">
    <location>
        <begin position="684"/>
        <end position="797"/>
    </location>
</feature>
<dbReference type="Pfam" id="PF02687">
    <property type="entry name" value="FtsX"/>
    <property type="match status" value="2"/>
</dbReference>
<dbReference type="InterPro" id="IPR050250">
    <property type="entry name" value="Macrolide_Exporter_MacB"/>
</dbReference>
<dbReference type="InterPro" id="IPR003838">
    <property type="entry name" value="ABC3_permease_C"/>
</dbReference>
<evidence type="ECO:0000313" key="9">
    <source>
        <dbReference type="EMBL" id="GGD61102.1"/>
    </source>
</evidence>
<dbReference type="GO" id="GO:0005886">
    <property type="term" value="C:plasma membrane"/>
    <property type="evidence" value="ECO:0007669"/>
    <property type="project" value="UniProtKB-SubCell"/>
</dbReference>
<name>A0A916YU18_9BACT</name>
<keyword evidence="2" id="KW-1003">Cell membrane</keyword>
<dbReference type="RefSeq" id="WP_188766571.1">
    <property type="nucleotide sequence ID" value="NZ_BMKK01000005.1"/>
</dbReference>
<feature type="transmembrane region" description="Helical" evidence="6">
    <location>
        <begin position="684"/>
        <end position="706"/>
    </location>
</feature>
<comment type="subcellular location">
    <subcellularLocation>
        <location evidence="1">Cell membrane</location>
        <topology evidence="1">Multi-pass membrane protein</topology>
    </subcellularLocation>
</comment>
<accession>A0A916YU18</accession>
<proteinExistence type="predicted"/>